<accession>A0A8X8Z0V3</accession>
<sequence length="180" mass="20575">MVYALIVSLKLTLDPLLDSAQYISESQSPGDEISIAWFSKKLIEVKDKLKAKKDEVAVLKAKKDEILKAKEELLKSQEEEEQQSADHFGADAVISSKIGFEKNNKTVGLQDEVSRLLDLLLSDNRRRNLYWWDGWHCQRDGEESWDLLCMIAFPDMQKCPLELEEIGRSITTYSDGLPLQ</sequence>
<protein>
    <submittedName>
        <fullName evidence="2">Uncharacterized protein</fullName>
    </submittedName>
</protein>
<name>A0A8X8Z0V3_SALSN</name>
<gene>
    <name evidence="2" type="ORF">SASPL_151951</name>
</gene>
<evidence type="ECO:0000313" key="3">
    <source>
        <dbReference type="Proteomes" id="UP000298416"/>
    </source>
</evidence>
<keyword evidence="3" id="KW-1185">Reference proteome</keyword>
<keyword evidence="1" id="KW-0175">Coiled coil</keyword>
<reference evidence="2" key="1">
    <citation type="submission" date="2018-01" db="EMBL/GenBank/DDBJ databases">
        <authorList>
            <person name="Mao J.F."/>
        </authorList>
    </citation>
    <scope>NUCLEOTIDE SEQUENCE</scope>
    <source>
        <strain evidence="2">Huo1</strain>
        <tissue evidence="2">Leaf</tissue>
    </source>
</reference>
<reference evidence="2" key="2">
    <citation type="submission" date="2020-08" db="EMBL/GenBank/DDBJ databases">
        <title>Plant Genome Project.</title>
        <authorList>
            <person name="Zhang R.-G."/>
        </authorList>
    </citation>
    <scope>NUCLEOTIDE SEQUENCE</scope>
    <source>
        <strain evidence="2">Huo1</strain>
        <tissue evidence="2">Leaf</tissue>
    </source>
</reference>
<comment type="caution">
    <text evidence="2">The sequence shown here is derived from an EMBL/GenBank/DDBJ whole genome shotgun (WGS) entry which is preliminary data.</text>
</comment>
<feature type="coiled-coil region" evidence="1">
    <location>
        <begin position="42"/>
        <end position="83"/>
    </location>
</feature>
<dbReference type="AlphaFoldDB" id="A0A8X8Z0V3"/>
<proteinExistence type="predicted"/>
<evidence type="ECO:0000256" key="1">
    <source>
        <dbReference type="SAM" id="Coils"/>
    </source>
</evidence>
<dbReference type="Proteomes" id="UP000298416">
    <property type="component" value="Unassembled WGS sequence"/>
</dbReference>
<evidence type="ECO:0000313" key="2">
    <source>
        <dbReference type="EMBL" id="KAG6386777.1"/>
    </source>
</evidence>
<organism evidence="2">
    <name type="scientific">Salvia splendens</name>
    <name type="common">Scarlet sage</name>
    <dbReference type="NCBI Taxonomy" id="180675"/>
    <lineage>
        <taxon>Eukaryota</taxon>
        <taxon>Viridiplantae</taxon>
        <taxon>Streptophyta</taxon>
        <taxon>Embryophyta</taxon>
        <taxon>Tracheophyta</taxon>
        <taxon>Spermatophyta</taxon>
        <taxon>Magnoliopsida</taxon>
        <taxon>eudicotyledons</taxon>
        <taxon>Gunneridae</taxon>
        <taxon>Pentapetalae</taxon>
        <taxon>asterids</taxon>
        <taxon>lamiids</taxon>
        <taxon>Lamiales</taxon>
        <taxon>Lamiaceae</taxon>
        <taxon>Nepetoideae</taxon>
        <taxon>Mentheae</taxon>
        <taxon>Salviinae</taxon>
        <taxon>Salvia</taxon>
        <taxon>Salvia subgen. Calosphace</taxon>
        <taxon>core Calosphace</taxon>
    </lineage>
</organism>
<dbReference type="EMBL" id="PNBA02000021">
    <property type="protein sequence ID" value="KAG6386777.1"/>
    <property type="molecule type" value="Genomic_DNA"/>
</dbReference>